<gene>
    <name evidence="2" type="ORF">SUTH_01452</name>
</gene>
<feature type="domain" description="Metallo-beta-lactamase" evidence="1">
    <location>
        <begin position="25"/>
        <end position="232"/>
    </location>
</feature>
<sequence>MKVRFWGVRGSIPSPGQHTIRYGGNTTCIEVRGDDGALIILDAGTGIFPLAQELLKQLPVQANIFITHTHWDHIQGLPFFTPLYIPGNSVRIHGGFDIVSGRGIDQVMEVQLQYSYFPVREAEMRAGIEYETLNIGEPVSVGDATVTPLMLNHPVVNFGYRVDCNGKSVFFTGDHEPWPNIYAPEDDEYAEFQQMVEMQQGQLDRALAGLDVLIADSSYTAAEYPAKVGWGHGTLEGNIAWARRLGVKKLICTHHEPTRSDADLERAFAAALESAGHVPGGAGEPEIVLSREGLELVL</sequence>
<dbReference type="EMBL" id="AP012547">
    <property type="protein sequence ID" value="BAO29251.1"/>
    <property type="molecule type" value="Genomic_DNA"/>
</dbReference>
<keyword evidence="3" id="KW-1185">Reference proteome</keyword>
<organism evidence="2 3">
    <name type="scientific">Sulfuritalea hydrogenivorans sk43H</name>
    <dbReference type="NCBI Taxonomy" id="1223802"/>
    <lineage>
        <taxon>Bacteria</taxon>
        <taxon>Pseudomonadati</taxon>
        <taxon>Pseudomonadota</taxon>
        <taxon>Betaproteobacteria</taxon>
        <taxon>Nitrosomonadales</taxon>
        <taxon>Sterolibacteriaceae</taxon>
        <taxon>Sulfuritalea</taxon>
    </lineage>
</organism>
<proteinExistence type="predicted"/>
<dbReference type="SMART" id="SM00849">
    <property type="entry name" value="Lactamase_B"/>
    <property type="match status" value="1"/>
</dbReference>
<dbReference type="SUPFAM" id="SSF56281">
    <property type="entry name" value="Metallo-hydrolase/oxidoreductase"/>
    <property type="match status" value="1"/>
</dbReference>
<dbReference type="Pfam" id="PF12706">
    <property type="entry name" value="Lactamase_B_2"/>
    <property type="match status" value="1"/>
</dbReference>
<evidence type="ECO:0000259" key="1">
    <source>
        <dbReference type="SMART" id="SM00849"/>
    </source>
</evidence>
<dbReference type="AlphaFoldDB" id="W0SDW2"/>
<dbReference type="Gene3D" id="3.60.15.10">
    <property type="entry name" value="Ribonuclease Z/Hydroxyacylglutathione hydrolase-like"/>
    <property type="match status" value="1"/>
</dbReference>
<reference evidence="2 3" key="1">
    <citation type="journal article" date="2014" name="Syst. Appl. Microbiol.">
        <title>Complete genomes of freshwater sulfur oxidizers Sulfuricella denitrificans skB26 and Sulfuritalea hydrogenivorans sk43H: genetic insights into the sulfur oxidation pathway of betaproteobacteria.</title>
        <authorList>
            <person name="Watanabe T."/>
            <person name="Kojima H."/>
            <person name="Fukui M."/>
        </authorList>
    </citation>
    <scope>NUCLEOTIDE SEQUENCE [LARGE SCALE GENOMIC DNA]</scope>
    <source>
        <strain evidence="2">DSM22779</strain>
    </source>
</reference>
<dbReference type="InterPro" id="IPR001279">
    <property type="entry name" value="Metallo-B-lactamas"/>
</dbReference>
<evidence type="ECO:0000313" key="3">
    <source>
        <dbReference type="Proteomes" id="UP000031637"/>
    </source>
</evidence>
<dbReference type="PANTHER" id="PTHR42663:SF4">
    <property type="entry name" value="SLL1036 PROTEIN"/>
    <property type="match status" value="1"/>
</dbReference>
<dbReference type="InterPro" id="IPR036866">
    <property type="entry name" value="RibonucZ/Hydroxyglut_hydro"/>
</dbReference>
<dbReference type="RefSeq" id="WP_041098226.1">
    <property type="nucleotide sequence ID" value="NZ_AP012547.1"/>
</dbReference>
<dbReference type="KEGG" id="shd:SUTH_01452"/>
<name>W0SDW2_9PROT</name>
<evidence type="ECO:0000313" key="2">
    <source>
        <dbReference type="EMBL" id="BAO29251.1"/>
    </source>
</evidence>
<accession>W0SDW2</accession>
<protein>
    <submittedName>
        <fullName evidence="2">Beta-lactamase-like protein</fullName>
    </submittedName>
</protein>
<dbReference type="STRING" id="1223802.SUTH_01452"/>
<dbReference type="Proteomes" id="UP000031637">
    <property type="component" value="Chromosome"/>
</dbReference>
<dbReference type="HOGENOM" id="CLU_031317_1_0_4"/>
<dbReference type="CDD" id="cd07715">
    <property type="entry name" value="TaR3-like_MBL-fold"/>
    <property type="match status" value="1"/>
</dbReference>
<dbReference type="PANTHER" id="PTHR42663">
    <property type="entry name" value="HYDROLASE C777.06C-RELATED-RELATED"/>
    <property type="match status" value="1"/>
</dbReference>
<dbReference type="OrthoDB" id="9803916at2"/>